<dbReference type="Gene3D" id="3.10.50.30">
    <property type="entry name" value="Transcription elongation factor, GreA/GreB, C-terminal domain"/>
    <property type="match status" value="1"/>
</dbReference>
<dbReference type="InterPro" id="IPR036805">
    <property type="entry name" value="Tscrpt_elong_fac_GreA/B_N_sf"/>
</dbReference>
<dbReference type="GO" id="GO:0003746">
    <property type="term" value="F:translation elongation factor activity"/>
    <property type="evidence" value="ECO:0007669"/>
    <property type="project" value="UniProtKB-KW"/>
</dbReference>
<proteinExistence type="inferred from homology"/>
<feature type="coiled-coil region" evidence="8">
    <location>
        <begin position="13"/>
        <end position="84"/>
    </location>
</feature>
<dbReference type="InterPro" id="IPR028624">
    <property type="entry name" value="Tscrpt_elong_fac_GreA/B"/>
</dbReference>
<dbReference type="FunFam" id="1.10.287.180:FF:000001">
    <property type="entry name" value="Transcription elongation factor GreA"/>
    <property type="match status" value="1"/>
</dbReference>
<evidence type="ECO:0000259" key="10">
    <source>
        <dbReference type="Pfam" id="PF01272"/>
    </source>
</evidence>
<keyword evidence="3 8" id="KW-0805">Transcription regulation</keyword>
<dbReference type="GO" id="GO:0032784">
    <property type="term" value="P:regulation of DNA-templated transcription elongation"/>
    <property type="evidence" value="ECO:0007669"/>
    <property type="project" value="UniProtKB-UniRule"/>
</dbReference>
<name>A0A1H6V3S3_9DEIO</name>
<dbReference type="InterPro" id="IPR023459">
    <property type="entry name" value="Tscrpt_elong_fac_GreA/B_fam"/>
</dbReference>
<dbReference type="STRING" id="856736.SAMN04488058_10319"/>
<keyword evidence="8" id="KW-0175">Coiled coil</keyword>
<evidence type="ECO:0000313" key="13">
    <source>
        <dbReference type="Proteomes" id="UP000199223"/>
    </source>
</evidence>
<protein>
    <recommendedName>
        <fullName evidence="2 8">Transcription elongation factor GreA</fullName>
    </recommendedName>
    <alternativeName>
        <fullName evidence="7 8">Transcript cleavage factor GreA</fullName>
    </alternativeName>
</protein>
<evidence type="ECO:0000256" key="7">
    <source>
        <dbReference type="ARBA" id="ARBA00030776"/>
    </source>
</evidence>
<dbReference type="Proteomes" id="UP000199223">
    <property type="component" value="Unassembled WGS sequence"/>
</dbReference>
<reference evidence="13" key="1">
    <citation type="submission" date="2016-10" db="EMBL/GenBank/DDBJ databases">
        <authorList>
            <person name="Varghese N."/>
            <person name="Submissions S."/>
        </authorList>
    </citation>
    <scope>NUCLEOTIDE SEQUENCE [LARGE SCALE GENOMIC DNA]</scope>
    <source>
        <strain evidence="13">CGMCC 1.10218</strain>
    </source>
</reference>
<evidence type="ECO:0000313" key="12">
    <source>
        <dbReference type="EMBL" id="SEI98516.1"/>
    </source>
</evidence>
<dbReference type="Pfam" id="PF01272">
    <property type="entry name" value="GreA_GreB"/>
    <property type="match status" value="1"/>
</dbReference>
<dbReference type="SUPFAM" id="SSF46557">
    <property type="entry name" value="GreA transcript cleavage protein, N-terminal domain"/>
    <property type="match status" value="1"/>
</dbReference>
<organism evidence="12 13">
    <name type="scientific">Deinococcus reticulitermitis</name>
    <dbReference type="NCBI Taxonomy" id="856736"/>
    <lineage>
        <taxon>Bacteria</taxon>
        <taxon>Thermotogati</taxon>
        <taxon>Deinococcota</taxon>
        <taxon>Deinococci</taxon>
        <taxon>Deinococcales</taxon>
        <taxon>Deinococcaceae</taxon>
        <taxon>Deinococcus</taxon>
    </lineage>
</organism>
<keyword evidence="5 8" id="KW-0804">Transcription</keyword>
<keyword evidence="13" id="KW-1185">Reference proteome</keyword>
<sequence length="158" mass="17385">MTTGPVRMTQRGHDKLKEQLEFLKTTRREQISEYMGKAIEDGDLRESAAYDEARMQQSENEARIAELELQLERAQIMREDEIDTGAVGVGARVVVEDAGGKARTLEIVGSFEVDVLKGKISDASPMGQALMGKRAGETATWPGPKGDVKLKVVSVDYD</sequence>
<dbReference type="NCBIfam" id="TIGR01462">
    <property type="entry name" value="greA"/>
    <property type="match status" value="1"/>
</dbReference>
<dbReference type="OrthoDB" id="9808774at2"/>
<evidence type="ECO:0000256" key="4">
    <source>
        <dbReference type="ARBA" id="ARBA00023125"/>
    </source>
</evidence>
<dbReference type="RefSeq" id="WP_092263556.1">
    <property type="nucleotide sequence ID" value="NZ_FNZA01000003.1"/>
</dbReference>
<dbReference type="Pfam" id="PF03449">
    <property type="entry name" value="GreA_GreB_N"/>
    <property type="match status" value="1"/>
</dbReference>
<accession>A0A1H6V3S3</accession>
<evidence type="ECO:0000256" key="8">
    <source>
        <dbReference type="HAMAP-Rule" id="MF_00105"/>
    </source>
</evidence>
<evidence type="ECO:0000256" key="3">
    <source>
        <dbReference type="ARBA" id="ARBA00023015"/>
    </source>
</evidence>
<dbReference type="Gene3D" id="1.10.287.180">
    <property type="entry name" value="Transcription elongation factor, GreA/GreB, N-terminal domain"/>
    <property type="match status" value="1"/>
</dbReference>
<dbReference type="InterPro" id="IPR022691">
    <property type="entry name" value="Tscrpt_elong_fac_GreA/B_N"/>
</dbReference>
<comment type="function">
    <text evidence="6 8 9">Necessary for efficient RNA polymerase transcription elongation past template-encoded arresting sites. The arresting sites in DNA have the property of trapping a certain fraction of elongating RNA polymerases that pass through, resulting in locked ternary complexes. Cleavage of the nascent transcript by cleavage factors such as GreA or GreB allows the resumption of elongation from the new 3'terminus. GreA releases sequences of 2 to 3 nucleotides.</text>
</comment>
<evidence type="ECO:0000256" key="9">
    <source>
        <dbReference type="RuleBase" id="RU000556"/>
    </source>
</evidence>
<dbReference type="GO" id="GO:0070063">
    <property type="term" value="F:RNA polymerase binding"/>
    <property type="evidence" value="ECO:0007669"/>
    <property type="project" value="InterPro"/>
</dbReference>
<dbReference type="EMBL" id="FNZA01000003">
    <property type="protein sequence ID" value="SEI98516.1"/>
    <property type="molecule type" value="Genomic_DNA"/>
</dbReference>
<gene>
    <name evidence="8" type="primary">greA</name>
    <name evidence="12" type="ORF">SAMN04488058_10319</name>
</gene>
<dbReference type="PANTHER" id="PTHR30437:SF4">
    <property type="entry name" value="TRANSCRIPTION ELONGATION FACTOR GREA"/>
    <property type="match status" value="1"/>
</dbReference>
<dbReference type="InterPro" id="IPR006359">
    <property type="entry name" value="Tscrpt_elong_fac_GreA"/>
</dbReference>
<evidence type="ECO:0000256" key="6">
    <source>
        <dbReference type="ARBA" id="ARBA00024916"/>
    </source>
</evidence>
<dbReference type="GO" id="GO:0006354">
    <property type="term" value="P:DNA-templated transcription elongation"/>
    <property type="evidence" value="ECO:0007669"/>
    <property type="project" value="TreeGrafter"/>
</dbReference>
<dbReference type="InterPro" id="IPR036953">
    <property type="entry name" value="GreA/GreB_C_sf"/>
</dbReference>
<keyword evidence="12" id="KW-0648">Protein biosynthesis</keyword>
<evidence type="ECO:0000256" key="2">
    <source>
        <dbReference type="ARBA" id="ARBA00013729"/>
    </source>
</evidence>
<dbReference type="GO" id="GO:0003677">
    <property type="term" value="F:DNA binding"/>
    <property type="evidence" value="ECO:0007669"/>
    <property type="project" value="UniProtKB-UniRule"/>
</dbReference>
<dbReference type="InterPro" id="IPR001437">
    <property type="entry name" value="Tscrpt_elong_fac_GreA/B_C"/>
</dbReference>
<evidence type="ECO:0000259" key="11">
    <source>
        <dbReference type="Pfam" id="PF03449"/>
    </source>
</evidence>
<dbReference type="PIRSF" id="PIRSF006092">
    <property type="entry name" value="GreA_GreB"/>
    <property type="match status" value="1"/>
</dbReference>
<dbReference type="PANTHER" id="PTHR30437">
    <property type="entry name" value="TRANSCRIPTION ELONGATION FACTOR GREA"/>
    <property type="match status" value="1"/>
</dbReference>
<evidence type="ECO:0000256" key="5">
    <source>
        <dbReference type="ARBA" id="ARBA00023163"/>
    </source>
</evidence>
<feature type="domain" description="Transcription elongation factor GreA/GreB C-terminal" evidence="10">
    <location>
        <begin position="84"/>
        <end position="157"/>
    </location>
</feature>
<keyword evidence="12" id="KW-0251">Elongation factor</keyword>
<dbReference type="HAMAP" id="MF_00105">
    <property type="entry name" value="GreA_GreB"/>
    <property type="match status" value="1"/>
</dbReference>
<feature type="domain" description="Transcription elongation factor GreA/GreB N-terminal" evidence="11">
    <location>
        <begin position="7"/>
        <end position="76"/>
    </location>
</feature>
<dbReference type="SUPFAM" id="SSF54534">
    <property type="entry name" value="FKBP-like"/>
    <property type="match status" value="1"/>
</dbReference>
<dbReference type="AlphaFoldDB" id="A0A1H6V3S3"/>
<keyword evidence="4 8" id="KW-0238">DNA-binding</keyword>
<evidence type="ECO:0000256" key="1">
    <source>
        <dbReference type="ARBA" id="ARBA00008213"/>
    </source>
</evidence>
<comment type="similarity">
    <text evidence="1 8 9">Belongs to the GreA/GreB family.</text>
</comment>